<feature type="compositionally biased region" description="Basic and acidic residues" evidence="1">
    <location>
        <begin position="313"/>
        <end position="326"/>
    </location>
</feature>
<dbReference type="Proteomes" id="UP000749559">
    <property type="component" value="Unassembled WGS sequence"/>
</dbReference>
<evidence type="ECO:0000313" key="2">
    <source>
        <dbReference type="EMBL" id="CAH1772763.1"/>
    </source>
</evidence>
<feature type="region of interest" description="Disordered" evidence="1">
    <location>
        <begin position="94"/>
        <end position="149"/>
    </location>
</feature>
<dbReference type="AlphaFoldDB" id="A0A8J1USL8"/>
<feature type="region of interest" description="Disordered" evidence="1">
    <location>
        <begin position="290"/>
        <end position="358"/>
    </location>
</feature>
<sequence>MALSVHFESEQHDKFHLDLMKASVNNHFNREYQYNQGNSTSMPGDTGNHQSLHIGERSKPPGFKNGQITQNIDQLQDNIQNLMLQQTSGGDALYSPWSLDTDSTGGPNISTPAGKSSGLAGLYGYDPNDPHSLDRSTNSDKFGLGSSTASSSGFIDDLVTKILEEDHSLFSLNDLNESIGGSRNQSNTSDVFSFDSSPGFDFSSVWSSDGASPSLPEPGRNNSLSYGSFELAPGTKTSLKERDLSWELNGKDTTHGHQPSVPVSCDQFNVSKPSQNVFKGQARDQFVQNRSMSDVEQSSHVSQAPSQGGRQQHHSDSYYEQLKAHQDSNFGSQEQRHHSSSFFSEPPPSVSGGVSNAGSGVPNIGVGVSNMGGGFDQWNTTEHTQAIIRKQLSEQMQSNYSKERTFRPIKAQPEMSSFERGVPIHGRGRGILNQQGTPPEREPQPGRGRAKGMALNLSSGHSNQHQNNHTVWSNPGTPVSMEGTPPKNDIHGVAIPGAKLPFPFRENHKFSSHGNSQDNSPTAIHGSEKHRMLQHAQAQAQMAMRNRGTPTNQHPVSDFKHSPNEQQLTPEKMRHQQGPGMIPLTDHIDPNSPFAKELFNRLSRGHLRQEDVVPQHLPPQYFHPEHLKQQQQQHHPNLIPTHHSPHNHPGLPEGFEFYPAFDPYLNGRLNHPFYGHPAAHPEMFYENLPPQFFGLPHFIPGFKPPRRTGPSNELHIKLEECYDQFKMLERERKKTEAELARQNPGKRISSANNTVIPRLPSNPSRVDRLVVDSLREHARVTTLVARMEKLRTEPIHPNIYSAMDKWIEGIRKVQARRKEEIVNATNRHRNGGPRYQEEKDVLALAAAISELTEHTRHARTAEWCGLQMATKLLVPNENKEGAAGPPVASIEQLQASLQNALVPKEDDHNNNSK</sequence>
<dbReference type="Pfam" id="PF15189">
    <property type="entry name" value="MEIOC"/>
    <property type="match status" value="1"/>
</dbReference>
<dbReference type="GO" id="GO:0007141">
    <property type="term" value="P:male meiosis I"/>
    <property type="evidence" value="ECO:0007669"/>
    <property type="project" value="TreeGrafter"/>
</dbReference>
<feature type="compositionally biased region" description="Low complexity" evidence="1">
    <location>
        <begin position="340"/>
        <end position="358"/>
    </location>
</feature>
<feature type="region of interest" description="Disordered" evidence="1">
    <location>
        <begin position="206"/>
        <end position="228"/>
    </location>
</feature>
<feature type="region of interest" description="Disordered" evidence="1">
    <location>
        <begin position="508"/>
        <end position="577"/>
    </location>
</feature>
<keyword evidence="3" id="KW-1185">Reference proteome</keyword>
<feature type="compositionally biased region" description="Polar residues" evidence="1">
    <location>
        <begin position="33"/>
        <end position="51"/>
    </location>
</feature>
<feature type="region of interest" description="Disordered" evidence="1">
    <location>
        <begin position="249"/>
        <end position="268"/>
    </location>
</feature>
<comment type="caution">
    <text evidence="2">The sequence shown here is derived from an EMBL/GenBank/DDBJ whole genome shotgun (WGS) entry which is preliminary data.</text>
</comment>
<dbReference type="InterPro" id="IPR027963">
    <property type="entry name" value="MEIOC"/>
</dbReference>
<dbReference type="OrthoDB" id="5978002at2759"/>
<dbReference type="GO" id="GO:0007144">
    <property type="term" value="P:female meiosis I"/>
    <property type="evidence" value="ECO:0007669"/>
    <property type="project" value="TreeGrafter"/>
</dbReference>
<dbReference type="PANTHER" id="PTHR33861">
    <property type="entry name" value="PROTEIN CBG18333"/>
    <property type="match status" value="1"/>
</dbReference>
<evidence type="ECO:0000313" key="3">
    <source>
        <dbReference type="Proteomes" id="UP000749559"/>
    </source>
</evidence>
<proteinExistence type="predicted"/>
<feature type="compositionally biased region" description="Basic and acidic residues" evidence="1">
    <location>
        <begin position="128"/>
        <end position="138"/>
    </location>
</feature>
<dbReference type="PANTHER" id="PTHR33861:SF5">
    <property type="entry name" value="GAMMA-TUBULIN COMPLEX COMPONENT"/>
    <property type="match status" value="1"/>
</dbReference>
<feature type="compositionally biased region" description="Polar residues" evidence="1">
    <location>
        <begin position="512"/>
        <end position="522"/>
    </location>
</feature>
<evidence type="ECO:0000256" key="1">
    <source>
        <dbReference type="SAM" id="MobiDB-lite"/>
    </source>
</evidence>
<dbReference type="EMBL" id="CAIIXF020000001">
    <property type="protein sequence ID" value="CAH1772763.1"/>
    <property type="molecule type" value="Genomic_DNA"/>
</dbReference>
<feature type="compositionally biased region" description="Polar residues" evidence="1">
    <location>
        <begin position="290"/>
        <end position="310"/>
    </location>
</feature>
<feature type="region of interest" description="Disordered" evidence="1">
    <location>
        <begin position="33"/>
        <end position="66"/>
    </location>
</feature>
<dbReference type="GO" id="GO:0005737">
    <property type="term" value="C:cytoplasm"/>
    <property type="evidence" value="ECO:0007669"/>
    <property type="project" value="TreeGrafter"/>
</dbReference>
<feature type="region of interest" description="Disordered" evidence="1">
    <location>
        <begin position="737"/>
        <end position="760"/>
    </location>
</feature>
<reference evidence="2" key="1">
    <citation type="submission" date="2022-03" db="EMBL/GenBank/DDBJ databases">
        <authorList>
            <person name="Martin C."/>
        </authorList>
    </citation>
    <scope>NUCLEOTIDE SEQUENCE</scope>
</reference>
<feature type="compositionally biased region" description="Low complexity" evidence="1">
    <location>
        <begin position="534"/>
        <end position="544"/>
    </location>
</feature>
<gene>
    <name evidence="2" type="ORF">OFUS_LOCUS476</name>
</gene>
<organism evidence="2 3">
    <name type="scientific">Owenia fusiformis</name>
    <name type="common">Polychaete worm</name>
    <dbReference type="NCBI Taxonomy" id="6347"/>
    <lineage>
        <taxon>Eukaryota</taxon>
        <taxon>Metazoa</taxon>
        <taxon>Spiralia</taxon>
        <taxon>Lophotrochozoa</taxon>
        <taxon>Annelida</taxon>
        <taxon>Polychaeta</taxon>
        <taxon>Sedentaria</taxon>
        <taxon>Canalipalpata</taxon>
        <taxon>Sabellida</taxon>
        <taxon>Oweniida</taxon>
        <taxon>Oweniidae</taxon>
        <taxon>Owenia</taxon>
    </lineage>
</organism>
<dbReference type="GO" id="GO:0005634">
    <property type="term" value="C:nucleus"/>
    <property type="evidence" value="ECO:0007669"/>
    <property type="project" value="TreeGrafter"/>
</dbReference>
<dbReference type="GO" id="GO:0048255">
    <property type="term" value="P:mRNA stabilization"/>
    <property type="evidence" value="ECO:0007669"/>
    <property type="project" value="TreeGrafter"/>
</dbReference>
<accession>A0A8J1USL8</accession>
<name>A0A8J1USL8_OWEFU</name>
<feature type="compositionally biased region" description="Polar residues" evidence="1">
    <location>
        <begin position="98"/>
        <end position="114"/>
    </location>
</feature>
<feature type="region of interest" description="Disordered" evidence="1">
    <location>
        <begin position="420"/>
        <end position="451"/>
    </location>
</feature>
<feature type="compositionally biased region" description="Polar residues" evidence="1">
    <location>
        <begin position="139"/>
        <end position="149"/>
    </location>
</feature>
<protein>
    <submittedName>
        <fullName evidence="2">Uncharacterized protein</fullName>
    </submittedName>
</protein>